<proteinExistence type="predicted"/>
<organism evidence="2">
    <name type="scientific">Thermosporothrix sp. COM3</name>
    <dbReference type="NCBI Taxonomy" id="2490863"/>
    <lineage>
        <taxon>Bacteria</taxon>
        <taxon>Bacillati</taxon>
        <taxon>Chloroflexota</taxon>
        <taxon>Ktedonobacteria</taxon>
        <taxon>Ktedonobacterales</taxon>
        <taxon>Thermosporotrichaceae</taxon>
        <taxon>Thermosporothrix</taxon>
    </lineage>
</organism>
<feature type="region of interest" description="Disordered" evidence="1">
    <location>
        <begin position="1"/>
        <end position="60"/>
    </location>
</feature>
<sequence length="98" mass="10702">MGAIGDILSSSGERERVASHKRGDTNGADPTIKETYFPEHKQGMVPGAYQDSESDRAAKEPGPHFCMLPGYTSSFDEIEQGLEKTLKRVSLPLHGRTP</sequence>
<name>A0A455SKB1_9CHLR</name>
<gene>
    <name evidence="2" type="ORF">KTC_21030</name>
</gene>
<accession>A0A455SKB1</accession>
<reference evidence="2" key="1">
    <citation type="submission" date="2018-12" db="EMBL/GenBank/DDBJ databases">
        <title>Novel natural products biosynthetic potential of the class Ktedonobacteria.</title>
        <authorList>
            <person name="Zheng Y."/>
            <person name="Saitou A."/>
            <person name="Wang C.M."/>
            <person name="Toyoda A."/>
            <person name="Minakuchi Y."/>
            <person name="Sekiguchi Y."/>
            <person name="Ueda K."/>
            <person name="Takano H."/>
            <person name="Sakai Y."/>
            <person name="Yokota A."/>
            <person name="Yabe S."/>
        </authorList>
    </citation>
    <scope>NUCLEOTIDE SEQUENCE</scope>
    <source>
        <strain evidence="2">COM3</strain>
    </source>
</reference>
<feature type="compositionally biased region" description="Basic and acidic residues" evidence="1">
    <location>
        <begin position="12"/>
        <end position="24"/>
    </location>
</feature>
<protein>
    <submittedName>
        <fullName evidence="2">Uncharacterized protein</fullName>
    </submittedName>
</protein>
<dbReference type="AlphaFoldDB" id="A0A455SKB1"/>
<evidence type="ECO:0000256" key="1">
    <source>
        <dbReference type="SAM" id="MobiDB-lite"/>
    </source>
</evidence>
<evidence type="ECO:0000313" key="2">
    <source>
        <dbReference type="EMBL" id="BBH87352.1"/>
    </source>
</evidence>
<dbReference type="EMBL" id="AP019376">
    <property type="protein sequence ID" value="BBH87352.1"/>
    <property type="molecule type" value="Genomic_DNA"/>
</dbReference>